<dbReference type="PANTHER" id="PTHR30273:SF2">
    <property type="entry name" value="PROTEIN FECR"/>
    <property type="match status" value="1"/>
</dbReference>
<dbReference type="PIRSF" id="PIRSF018266">
    <property type="entry name" value="FecR"/>
    <property type="match status" value="1"/>
</dbReference>
<feature type="domain" description="Protein FecR C-terminal" evidence="3">
    <location>
        <begin position="267"/>
        <end position="332"/>
    </location>
</feature>
<comment type="caution">
    <text evidence="4">The sequence shown here is derived from an EMBL/GenBank/DDBJ whole genome shotgun (WGS) entry which is preliminary data.</text>
</comment>
<dbReference type="InterPro" id="IPR006860">
    <property type="entry name" value="FecR"/>
</dbReference>
<evidence type="ECO:0000256" key="1">
    <source>
        <dbReference type="SAM" id="Phobius"/>
    </source>
</evidence>
<dbReference type="Proteomes" id="UP001517247">
    <property type="component" value="Unassembled WGS sequence"/>
</dbReference>
<keyword evidence="1" id="KW-0472">Membrane</keyword>
<reference evidence="4 5" key="1">
    <citation type="submission" date="2024-12" db="EMBL/GenBank/DDBJ databases">
        <authorList>
            <person name="Hu S."/>
        </authorList>
    </citation>
    <scope>NUCLEOTIDE SEQUENCE [LARGE SCALE GENOMIC DNA]</scope>
    <source>
        <strain evidence="4 5">THG-T11</strain>
    </source>
</reference>
<feature type="transmembrane region" description="Helical" evidence="1">
    <location>
        <begin position="99"/>
        <end position="116"/>
    </location>
</feature>
<feature type="domain" description="FecR protein" evidence="2">
    <location>
        <begin position="133"/>
        <end position="221"/>
    </location>
</feature>
<proteinExistence type="predicted"/>
<evidence type="ECO:0000259" key="2">
    <source>
        <dbReference type="Pfam" id="PF04773"/>
    </source>
</evidence>
<dbReference type="Pfam" id="PF04773">
    <property type="entry name" value="FecR"/>
    <property type="match status" value="1"/>
</dbReference>
<name>A0ABW9J5E5_9SPHI</name>
<protein>
    <submittedName>
        <fullName evidence="4">FecR family protein</fullName>
    </submittedName>
</protein>
<gene>
    <name evidence="4" type="ORF">E6A44_007155</name>
</gene>
<dbReference type="InterPro" id="IPR032508">
    <property type="entry name" value="FecR_C"/>
</dbReference>
<dbReference type="InterPro" id="IPR012373">
    <property type="entry name" value="Ferrdict_sens_TM"/>
</dbReference>
<sequence length="335" mass="37778">MNFNLHNAEDFAADESFIAYYLQTDAQAIAFWENWISLNPEKLDEIYKAELILAKLHLQLGEPELSDAFNKFDSFLATSENKTEVEPVKRKKLFNYTKLAVAASLLIISMLGVYLLQLKPIPQEYISYHNDYGKTSTITLEDGSKITLNSNSTLKYPKQFVSDKREVELEGEGFFEISKDKSRLFTVKTNKLNTTVLGTKFNVSAYRNAAHVSVALVEGSVAVELSDKTQKITLKPTEIATVSGNSKQIGKATFSTEKVTAWRKGTLIFENASFEDIASKIYNAYGITIINKTGNNNWKYSGSFDKTDYISIIQNICFAKRINYKINNNIITLNP</sequence>
<dbReference type="Gene3D" id="3.55.50.30">
    <property type="match status" value="1"/>
</dbReference>
<organism evidence="4 5">
    <name type="scientific">Pedobacter ureilyticus</name>
    <dbReference type="NCBI Taxonomy" id="1393051"/>
    <lineage>
        <taxon>Bacteria</taxon>
        <taxon>Pseudomonadati</taxon>
        <taxon>Bacteroidota</taxon>
        <taxon>Sphingobacteriia</taxon>
        <taxon>Sphingobacteriales</taxon>
        <taxon>Sphingobacteriaceae</taxon>
        <taxon>Pedobacter</taxon>
    </lineage>
</organism>
<evidence type="ECO:0000313" key="4">
    <source>
        <dbReference type="EMBL" id="MFN0255345.1"/>
    </source>
</evidence>
<dbReference type="Gene3D" id="2.60.120.1440">
    <property type="match status" value="1"/>
</dbReference>
<dbReference type="EMBL" id="SSHJ02000005">
    <property type="protein sequence ID" value="MFN0255345.1"/>
    <property type="molecule type" value="Genomic_DNA"/>
</dbReference>
<dbReference type="PANTHER" id="PTHR30273">
    <property type="entry name" value="PERIPLASMIC SIGNAL SENSOR AND SIGMA FACTOR ACTIVATOR FECR-RELATED"/>
    <property type="match status" value="1"/>
</dbReference>
<dbReference type="RefSeq" id="WP_138722456.1">
    <property type="nucleotide sequence ID" value="NZ_SSHJ02000005.1"/>
</dbReference>
<accession>A0ABW9J5E5</accession>
<evidence type="ECO:0000259" key="3">
    <source>
        <dbReference type="Pfam" id="PF16344"/>
    </source>
</evidence>
<dbReference type="Pfam" id="PF16344">
    <property type="entry name" value="FecR_C"/>
    <property type="match status" value="1"/>
</dbReference>
<keyword evidence="1" id="KW-0812">Transmembrane</keyword>
<keyword evidence="5" id="KW-1185">Reference proteome</keyword>
<keyword evidence="1" id="KW-1133">Transmembrane helix</keyword>
<evidence type="ECO:0000313" key="5">
    <source>
        <dbReference type="Proteomes" id="UP001517247"/>
    </source>
</evidence>